<keyword evidence="3 5" id="KW-1133">Transmembrane helix</keyword>
<evidence type="ECO:0000313" key="8">
    <source>
        <dbReference type="Proteomes" id="UP001144612"/>
    </source>
</evidence>
<gene>
    <name evidence="7" type="ORF">OW729_15765</name>
</gene>
<sequence>MLETNSTAKKNIFQFITYALIGGSNLIINFVVLNILSNVTNIYSGTNTYTKIMLSLFEFTAFILYSINGYFLNKKFTFKTNSSSYIKYALVLGTSAFFNANLFIILTAHNVFNIPIRLWFNLSKLTSSMTIGILTFLINKFFIFK</sequence>
<feature type="transmembrane region" description="Helical" evidence="5">
    <location>
        <begin position="85"/>
        <end position="106"/>
    </location>
</feature>
<dbReference type="Proteomes" id="UP001144612">
    <property type="component" value="Unassembled WGS sequence"/>
</dbReference>
<evidence type="ECO:0000259" key="6">
    <source>
        <dbReference type="Pfam" id="PF04138"/>
    </source>
</evidence>
<reference evidence="7" key="1">
    <citation type="submission" date="2022-12" db="EMBL/GenBank/DDBJ databases">
        <title>Clostridium sp. nov., isolated from industrial wastewater.</title>
        <authorList>
            <person name="Jiayan W."/>
        </authorList>
    </citation>
    <scope>NUCLEOTIDE SEQUENCE</scope>
    <source>
        <strain evidence="7">ZC22-4</strain>
    </source>
</reference>
<dbReference type="RefSeq" id="WP_268062513.1">
    <property type="nucleotide sequence ID" value="NZ_JAPQFJ010000019.1"/>
</dbReference>
<feature type="transmembrane region" description="Helical" evidence="5">
    <location>
        <begin position="118"/>
        <end position="138"/>
    </location>
</feature>
<comment type="subcellular location">
    <subcellularLocation>
        <location evidence="1">Membrane</location>
        <topology evidence="1">Multi-pass membrane protein</topology>
    </subcellularLocation>
</comment>
<feature type="transmembrane region" description="Helical" evidence="5">
    <location>
        <begin position="52"/>
        <end position="73"/>
    </location>
</feature>
<feature type="domain" description="GtrA/DPMS transmembrane" evidence="6">
    <location>
        <begin position="18"/>
        <end position="144"/>
    </location>
</feature>
<keyword evidence="8" id="KW-1185">Reference proteome</keyword>
<evidence type="ECO:0000313" key="7">
    <source>
        <dbReference type="EMBL" id="MCY6960077.1"/>
    </source>
</evidence>
<evidence type="ECO:0000256" key="5">
    <source>
        <dbReference type="SAM" id="Phobius"/>
    </source>
</evidence>
<dbReference type="InterPro" id="IPR007267">
    <property type="entry name" value="GtrA_DPMS_TM"/>
</dbReference>
<organism evidence="7 8">
    <name type="scientific">Clostridium brassicae</name>
    <dbReference type="NCBI Taxonomy" id="2999072"/>
    <lineage>
        <taxon>Bacteria</taxon>
        <taxon>Bacillati</taxon>
        <taxon>Bacillota</taxon>
        <taxon>Clostridia</taxon>
        <taxon>Eubacteriales</taxon>
        <taxon>Clostridiaceae</taxon>
        <taxon>Clostridium</taxon>
    </lineage>
</organism>
<name>A0ABT4DCQ4_9CLOT</name>
<dbReference type="EMBL" id="JAPQFJ010000019">
    <property type="protein sequence ID" value="MCY6960077.1"/>
    <property type="molecule type" value="Genomic_DNA"/>
</dbReference>
<dbReference type="Pfam" id="PF04138">
    <property type="entry name" value="GtrA_DPMS_TM"/>
    <property type="match status" value="1"/>
</dbReference>
<evidence type="ECO:0000256" key="2">
    <source>
        <dbReference type="ARBA" id="ARBA00022692"/>
    </source>
</evidence>
<comment type="caution">
    <text evidence="7">The sequence shown here is derived from an EMBL/GenBank/DDBJ whole genome shotgun (WGS) entry which is preliminary data.</text>
</comment>
<evidence type="ECO:0000256" key="4">
    <source>
        <dbReference type="ARBA" id="ARBA00023136"/>
    </source>
</evidence>
<keyword evidence="2 5" id="KW-0812">Transmembrane</keyword>
<accession>A0ABT4DCQ4</accession>
<protein>
    <submittedName>
        <fullName evidence="7">GtrA family protein</fullName>
    </submittedName>
</protein>
<feature type="transmembrane region" description="Helical" evidence="5">
    <location>
        <begin position="12"/>
        <end position="32"/>
    </location>
</feature>
<evidence type="ECO:0000256" key="1">
    <source>
        <dbReference type="ARBA" id="ARBA00004141"/>
    </source>
</evidence>
<keyword evidence="4 5" id="KW-0472">Membrane</keyword>
<evidence type="ECO:0000256" key="3">
    <source>
        <dbReference type="ARBA" id="ARBA00022989"/>
    </source>
</evidence>
<proteinExistence type="predicted"/>